<evidence type="ECO:0000313" key="2">
    <source>
        <dbReference type="Proteomes" id="UP001558613"/>
    </source>
</evidence>
<keyword evidence="2" id="KW-1185">Reference proteome</keyword>
<gene>
    <name evidence="1" type="ORF">QQF64_035050</name>
</gene>
<sequence length="91" mass="10416">MWILSCHSHTYKHAEWLVSSCVWSFKLQEPIIVVLVYMVARNTPKMIHPSINTEEDVSSSPPFFSPPFRWSALFSEAVIDASDLVTRSAFD</sequence>
<proteinExistence type="predicted"/>
<reference evidence="1 2" key="1">
    <citation type="submission" date="2023-09" db="EMBL/GenBank/DDBJ databases">
        <authorList>
            <person name="Wang M."/>
        </authorList>
    </citation>
    <scope>NUCLEOTIDE SEQUENCE [LARGE SCALE GENOMIC DNA]</scope>
    <source>
        <strain evidence="1">GT-2023</strain>
        <tissue evidence="1">Liver</tissue>
    </source>
</reference>
<protein>
    <submittedName>
        <fullName evidence="1">Uncharacterized protein</fullName>
    </submittedName>
</protein>
<name>A0ABR3NF99_9TELE</name>
<dbReference type="Proteomes" id="UP001558613">
    <property type="component" value="Unassembled WGS sequence"/>
</dbReference>
<accession>A0ABR3NF99</accession>
<evidence type="ECO:0000313" key="1">
    <source>
        <dbReference type="EMBL" id="KAL1275427.1"/>
    </source>
</evidence>
<comment type="caution">
    <text evidence="1">The sequence shown here is derived from an EMBL/GenBank/DDBJ whole genome shotgun (WGS) entry which is preliminary data.</text>
</comment>
<organism evidence="1 2">
    <name type="scientific">Cirrhinus molitorella</name>
    <name type="common">mud carp</name>
    <dbReference type="NCBI Taxonomy" id="172907"/>
    <lineage>
        <taxon>Eukaryota</taxon>
        <taxon>Metazoa</taxon>
        <taxon>Chordata</taxon>
        <taxon>Craniata</taxon>
        <taxon>Vertebrata</taxon>
        <taxon>Euteleostomi</taxon>
        <taxon>Actinopterygii</taxon>
        <taxon>Neopterygii</taxon>
        <taxon>Teleostei</taxon>
        <taxon>Ostariophysi</taxon>
        <taxon>Cypriniformes</taxon>
        <taxon>Cyprinidae</taxon>
        <taxon>Labeoninae</taxon>
        <taxon>Labeonini</taxon>
        <taxon>Cirrhinus</taxon>
    </lineage>
</organism>
<dbReference type="EMBL" id="JAYMGO010000004">
    <property type="protein sequence ID" value="KAL1275427.1"/>
    <property type="molecule type" value="Genomic_DNA"/>
</dbReference>